<evidence type="ECO:0000256" key="1">
    <source>
        <dbReference type="SAM" id="MobiDB-lite"/>
    </source>
</evidence>
<sequence>MALARRLSCRSRSRRSRSRRRGRIWDIQRGLDKLEKQDHENLMKFKSKGRVLNVVGAKPDGSIDWEKNPAKEDMGVLKDKELDMSQQ</sequence>
<organism evidence="2 3">
    <name type="scientific">Willisornis vidua</name>
    <name type="common">Xingu scale-backed antbird</name>
    <dbReference type="NCBI Taxonomy" id="1566151"/>
    <lineage>
        <taxon>Eukaryota</taxon>
        <taxon>Metazoa</taxon>
        <taxon>Chordata</taxon>
        <taxon>Craniata</taxon>
        <taxon>Vertebrata</taxon>
        <taxon>Euteleostomi</taxon>
        <taxon>Archelosauria</taxon>
        <taxon>Archosauria</taxon>
        <taxon>Dinosauria</taxon>
        <taxon>Saurischia</taxon>
        <taxon>Theropoda</taxon>
        <taxon>Coelurosauria</taxon>
        <taxon>Aves</taxon>
        <taxon>Neognathae</taxon>
        <taxon>Neoaves</taxon>
        <taxon>Telluraves</taxon>
        <taxon>Australaves</taxon>
        <taxon>Passeriformes</taxon>
        <taxon>Thamnophilidae</taxon>
        <taxon>Willisornis</taxon>
    </lineage>
</organism>
<comment type="caution">
    <text evidence="2">The sequence shown here is derived from an EMBL/GenBank/DDBJ whole genome shotgun (WGS) entry which is preliminary data.</text>
</comment>
<reference evidence="2" key="1">
    <citation type="submission" date="2019-10" db="EMBL/GenBank/DDBJ databases">
        <authorList>
            <person name="Soares A.E.R."/>
            <person name="Aleixo A."/>
            <person name="Schneider P."/>
            <person name="Miyaki C.Y."/>
            <person name="Schneider M.P."/>
            <person name="Mello C."/>
            <person name="Vasconcelos A.T.R."/>
        </authorList>
    </citation>
    <scope>NUCLEOTIDE SEQUENCE</scope>
    <source>
        <tissue evidence="2">Muscle</tissue>
    </source>
</reference>
<protein>
    <submittedName>
        <fullName evidence="2">Rna-directed dna polymerase from mobile element jockey-like</fullName>
    </submittedName>
</protein>
<feature type="compositionally biased region" description="Basic residues" evidence="1">
    <location>
        <begin position="7"/>
        <end position="20"/>
    </location>
</feature>
<keyword evidence="3" id="KW-1185">Reference proteome</keyword>
<accession>A0ABQ9DU51</accession>
<evidence type="ECO:0000313" key="2">
    <source>
        <dbReference type="EMBL" id="KAJ7427540.1"/>
    </source>
</evidence>
<name>A0ABQ9DU51_9PASS</name>
<feature type="region of interest" description="Disordered" evidence="1">
    <location>
        <begin position="1"/>
        <end position="20"/>
    </location>
</feature>
<evidence type="ECO:0000313" key="3">
    <source>
        <dbReference type="Proteomes" id="UP001145742"/>
    </source>
</evidence>
<dbReference type="Proteomes" id="UP001145742">
    <property type="component" value="Unassembled WGS sequence"/>
</dbReference>
<gene>
    <name evidence="2" type="ORF">WISP_06043</name>
</gene>
<proteinExistence type="predicted"/>
<dbReference type="EMBL" id="WHWB01031933">
    <property type="protein sequence ID" value="KAJ7427540.1"/>
    <property type="molecule type" value="Genomic_DNA"/>
</dbReference>